<dbReference type="InterPro" id="IPR036380">
    <property type="entry name" value="Isochorismatase-like_sf"/>
</dbReference>
<dbReference type="Gene3D" id="3.40.50.850">
    <property type="entry name" value="Isochorismatase-like"/>
    <property type="match status" value="1"/>
</dbReference>
<dbReference type="Pfam" id="PF00857">
    <property type="entry name" value="Isochorismatase"/>
    <property type="match status" value="1"/>
</dbReference>
<dbReference type="EMBL" id="BRXZ01002258">
    <property type="protein sequence ID" value="GMH58286.1"/>
    <property type="molecule type" value="Genomic_DNA"/>
</dbReference>
<gene>
    <name evidence="3" type="ORF">TrRE_jg7705</name>
</gene>
<dbReference type="InterPro" id="IPR000868">
    <property type="entry name" value="Isochorismatase-like_dom"/>
</dbReference>
<organism evidence="3 4">
    <name type="scientific">Triparma retinervis</name>
    <dbReference type="NCBI Taxonomy" id="2557542"/>
    <lineage>
        <taxon>Eukaryota</taxon>
        <taxon>Sar</taxon>
        <taxon>Stramenopiles</taxon>
        <taxon>Ochrophyta</taxon>
        <taxon>Bolidophyceae</taxon>
        <taxon>Parmales</taxon>
        <taxon>Triparmaceae</taxon>
        <taxon>Triparma</taxon>
    </lineage>
</organism>
<evidence type="ECO:0000313" key="3">
    <source>
        <dbReference type="EMBL" id="GMH58286.1"/>
    </source>
</evidence>
<comment type="caution">
    <text evidence="3">The sequence shown here is derived from an EMBL/GenBank/DDBJ whole genome shotgun (WGS) entry which is preliminary data.</text>
</comment>
<dbReference type="OrthoDB" id="269496at2759"/>
<accession>A0A9W6ZUH8</accession>
<dbReference type="SUPFAM" id="SSF52499">
    <property type="entry name" value="Isochorismatase-like hydrolases"/>
    <property type="match status" value="1"/>
</dbReference>
<keyword evidence="4" id="KW-1185">Reference proteome</keyword>
<dbReference type="InterPro" id="IPR050993">
    <property type="entry name" value="Isochorismatase_domain"/>
</dbReference>
<comment type="similarity">
    <text evidence="1">Belongs to the isochorismatase family.</text>
</comment>
<protein>
    <recommendedName>
        <fullName evidence="2">Isochorismatase-like domain-containing protein</fullName>
    </recommendedName>
</protein>
<evidence type="ECO:0000259" key="2">
    <source>
        <dbReference type="Pfam" id="PF00857"/>
    </source>
</evidence>
<name>A0A9W6ZUH8_9STRA</name>
<dbReference type="Proteomes" id="UP001165082">
    <property type="component" value="Unassembled WGS sequence"/>
</dbReference>
<dbReference type="PANTHER" id="PTHR14119">
    <property type="entry name" value="HYDROLASE"/>
    <property type="match status" value="1"/>
</dbReference>
<sequence>MAAALRTVGRLAPKSSVLMLCDIQDRFRSIIHEGESVVTTGNFLCRVGAELDVPVVCTEQYVKAFGHTCADVLNVPASDGTSARQLTVPTFEKKLFSMCTPEVMSHISSLGDRSSFILFGIEAHVCVQQTALDLLEQGFDVHVVVDGVSSMSPLDREIALNRMEKCGAYLTTAQSAAFMLMQSAEHPKFKTVSKMISNHAKVTNGFHEIARKHSNL</sequence>
<evidence type="ECO:0000313" key="4">
    <source>
        <dbReference type="Proteomes" id="UP001165082"/>
    </source>
</evidence>
<reference evidence="3" key="1">
    <citation type="submission" date="2022-07" db="EMBL/GenBank/DDBJ databases">
        <title>Genome analysis of Parmales, a sister group of diatoms, reveals the evolutionary specialization of diatoms from phago-mixotrophs to photoautotrophs.</title>
        <authorList>
            <person name="Ban H."/>
            <person name="Sato S."/>
            <person name="Yoshikawa S."/>
            <person name="Kazumasa Y."/>
            <person name="Nakamura Y."/>
            <person name="Ichinomiya M."/>
            <person name="Saitoh K."/>
            <person name="Sato N."/>
            <person name="Blanc-Mathieu R."/>
            <person name="Endo H."/>
            <person name="Kuwata A."/>
            <person name="Ogata H."/>
        </authorList>
    </citation>
    <scope>NUCLEOTIDE SEQUENCE</scope>
</reference>
<proteinExistence type="inferred from homology"/>
<evidence type="ECO:0000256" key="1">
    <source>
        <dbReference type="ARBA" id="ARBA00006336"/>
    </source>
</evidence>
<dbReference type="AlphaFoldDB" id="A0A9W6ZUH8"/>
<feature type="domain" description="Isochorismatase-like" evidence="2">
    <location>
        <begin position="17"/>
        <end position="174"/>
    </location>
</feature>
<dbReference type="PANTHER" id="PTHR14119:SF3">
    <property type="entry name" value="ISOCHORISMATASE DOMAIN-CONTAINING PROTEIN 2"/>
    <property type="match status" value="1"/>
</dbReference>